<organism evidence="1 2">
    <name type="scientific">Streptomyces pacificus</name>
    <dbReference type="NCBI Taxonomy" id="2705029"/>
    <lineage>
        <taxon>Bacteria</taxon>
        <taxon>Bacillati</taxon>
        <taxon>Actinomycetota</taxon>
        <taxon>Actinomycetes</taxon>
        <taxon>Kitasatosporales</taxon>
        <taxon>Streptomycetaceae</taxon>
        <taxon>Streptomyces</taxon>
    </lineage>
</organism>
<dbReference type="Proteomes" id="UP000484988">
    <property type="component" value="Unassembled WGS sequence"/>
</dbReference>
<proteinExistence type="predicted"/>
<sequence>MRNQQPTEAERVAELHREAAAAYAAANSPAARIEATAQRADAVSNAQAHAAANLR</sequence>
<evidence type="ECO:0000313" key="1">
    <source>
        <dbReference type="EMBL" id="GFH38891.1"/>
    </source>
</evidence>
<dbReference type="AlphaFoldDB" id="A0A6A0B2W8"/>
<accession>A0A6A0B2W8</accession>
<dbReference type="RefSeq" id="WP_173266549.1">
    <property type="nucleotide sequence ID" value="NZ_BLLG01000021.1"/>
</dbReference>
<reference evidence="1 2" key="1">
    <citation type="submission" date="2020-02" db="EMBL/GenBank/DDBJ databases">
        <title>Whole Genome Shotgun Sequence of Streptomyces sp. strain CWH03.</title>
        <authorList>
            <person name="Dohra H."/>
            <person name="Kodani S."/>
            <person name="Yamamura H."/>
        </authorList>
    </citation>
    <scope>NUCLEOTIDE SEQUENCE [LARGE SCALE GENOMIC DNA]</scope>
    <source>
        <strain evidence="1 2">CWH03</strain>
    </source>
</reference>
<name>A0A6A0B2W8_9ACTN</name>
<gene>
    <name evidence="1" type="ORF">SCWH03_51540</name>
</gene>
<evidence type="ECO:0000313" key="2">
    <source>
        <dbReference type="Proteomes" id="UP000484988"/>
    </source>
</evidence>
<protein>
    <submittedName>
        <fullName evidence="1">Uncharacterized protein</fullName>
    </submittedName>
</protein>
<keyword evidence="2" id="KW-1185">Reference proteome</keyword>
<dbReference type="EMBL" id="BLLG01000021">
    <property type="protein sequence ID" value="GFH38891.1"/>
    <property type="molecule type" value="Genomic_DNA"/>
</dbReference>
<comment type="caution">
    <text evidence="1">The sequence shown here is derived from an EMBL/GenBank/DDBJ whole genome shotgun (WGS) entry which is preliminary data.</text>
</comment>